<evidence type="ECO:0000256" key="5">
    <source>
        <dbReference type="ARBA" id="ARBA00032011"/>
    </source>
</evidence>
<comment type="subunit">
    <text evidence="6">Component of the Mediator complex.</text>
</comment>
<gene>
    <name evidence="6" type="primary">MED11</name>
    <name evidence="7" type="ORF">BaRGS_00025607</name>
</gene>
<evidence type="ECO:0000313" key="8">
    <source>
        <dbReference type="Proteomes" id="UP001519460"/>
    </source>
</evidence>
<evidence type="ECO:0000256" key="3">
    <source>
        <dbReference type="ARBA" id="ARBA00019621"/>
    </source>
</evidence>
<keyword evidence="6" id="KW-0805">Transcription regulation</keyword>
<dbReference type="InterPro" id="IPR019404">
    <property type="entry name" value="Mediator_Med11"/>
</dbReference>
<evidence type="ECO:0000256" key="1">
    <source>
        <dbReference type="ARBA" id="ARBA00004123"/>
    </source>
</evidence>
<proteinExistence type="inferred from homology"/>
<evidence type="ECO:0000256" key="4">
    <source>
        <dbReference type="ARBA" id="ARBA00023242"/>
    </source>
</evidence>
<evidence type="ECO:0000256" key="2">
    <source>
        <dbReference type="ARBA" id="ARBA00008186"/>
    </source>
</evidence>
<keyword evidence="6" id="KW-0010">Activator</keyword>
<protein>
    <recommendedName>
        <fullName evidence="3 6">Mediator of RNA polymerase II transcription subunit 11</fullName>
    </recommendedName>
    <alternativeName>
        <fullName evidence="5 6">Mediator complex subunit 11</fullName>
    </alternativeName>
</protein>
<keyword evidence="8" id="KW-1185">Reference proteome</keyword>
<accession>A0ABD0K808</accession>
<evidence type="ECO:0000313" key="7">
    <source>
        <dbReference type="EMBL" id="KAK7483203.1"/>
    </source>
</evidence>
<reference evidence="7 8" key="1">
    <citation type="journal article" date="2023" name="Sci. Data">
        <title>Genome assembly of the Korean intertidal mud-creeper Batillaria attramentaria.</title>
        <authorList>
            <person name="Patra A.K."/>
            <person name="Ho P.T."/>
            <person name="Jun S."/>
            <person name="Lee S.J."/>
            <person name="Kim Y."/>
            <person name="Won Y.J."/>
        </authorList>
    </citation>
    <scope>NUCLEOTIDE SEQUENCE [LARGE SCALE GENOMIC DNA]</scope>
    <source>
        <strain evidence="7">Wonlab-2016</strain>
    </source>
</reference>
<dbReference type="Pfam" id="PF10280">
    <property type="entry name" value="Med11"/>
    <property type="match status" value="1"/>
</dbReference>
<dbReference type="AlphaFoldDB" id="A0ABD0K808"/>
<keyword evidence="6" id="KW-0804">Transcription</keyword>
<name>A0ABD0K808_9CAEN</name>
<comment type="caution">
    <text evidence="7">The sequence shown here is derived from an EMBL/GenBank/DDBJ whole genome shotgun (WGS) entry which is preliminary data.</text>
</comment>
<comment type="subcellular location">
    <subcellularLocation>
        <location evidence="1 6">Nucleus</location>
    </subcellularLocation>
</comment>
<dbReference type="EMBL" id="JACVVK020000231">
    <property type="protein sequence ID" value="KAK7483203.1"/>
    <property type="molecule type" value="Genomic_DNA"/>
</dbReference>
<organism evidence="7 8">
    <name type="scientific">Batillaria attramentaria</name>
    <dbReference type="NCBI Taxonomy" id="370345"/>
    <lineage>
        <taxon>Eukaryota</taxon>
        <taxon>Metazoa</taxon>
        <taxon>Spiralia</taxon>
        <taxon>Lophotrochozoa</taxon>
        <taxon>Mollusca</taxon>
        <taxon>Gastropoda</taxon>
        <taxon>Caenogastropoda</taxon>
        <taxon>Sorbeoconcha</taxon>
        <taxon>Cerithioidea</taxon>
        <taxon>Batillariidae</taxon>
        <taxon>Batillaria</taxon>
    </lineage>
</organism>
<keyword evidence="4 6" id="KW-0539">Nucleus</keyword>
<dbReference type="Proteomes" id="UP001519460">
    <property type="component" value="Unassembled WGS sequence"/>
</dbReference>
<sequence>MASQTGPSKDKLAVLEKIESNIALAMQSAGQALHELSKDKPVLKHAEGHTTTFYKTLQEVENGLMQQINYLMQVTTAQPHEGSCYAATKELQMAMHRSEHVKSRLGELEKLKQEHLRQKQGMIRSYSLPEQQR</sequence>
<dbReference type="Gene3D" id="1.10.287.3490">
    <property type="match status" value="1"/>
</dbReference>
<dbReference type="GO" id="GO:0005634">
    <property type="term" value="C:nucleus"/>
    <property type="evidence" value="ECO:0007669"/>
    <property type="project" value="UniProtKB-SubCell"/>
</dbReference>
<comment type="function">
    <text evidence="6">Component of the Mediator complex, a coactivator involved in the regulated transcription of nearly all RNA polymerase II-dependent genes. Mediator functions as a bridge to convey information from gene-specific regulatory proteins to the basal RNA polymerase II transcription machinery. Mediator is recruited to promoters by direct interactions with regulatory proteins and serves as a scaffold for the assembly of a functional pre-initiation complex with RNA polymerase II and the general transcription factors.</text>
</comment>
<dbReference type="PANTHER" id="PTHR22890">
    <property type="entry name" value="MEDIATOR OF RNA POLYMERASE II TRANSCRIPTION SUBUNIT 11"/>
    <property type="match status" value="1"/>
</dbReference>
<evidence type="ECO:0000256" key="6">
    <source>
        <dbReference type="RuleBase" id="RU364147"/>
    </source>
</evidence>
<comment type="similarity">
    <text evidence="2 6">Belongs to the Mediator complex subunit 11 family.</text>
</comment>